<protein>
    <submittedName>
        <fullName evidence="1">Uncharacterized protein</fullName>
    </submittedName>
</protein>
<reference evidence="1" key="1">
    <citation type="submission" date="2021-02" db="EMBL/GenBank/DDBJ databases">
        <authorList>
            <person name="Syme A R."/>
            <person name="Syme A R."/>
            <person name="Moolhuijzen P."/>
        </authorList>
    </citation>
    <scope>NUCLEOTIDE SEQUENCE</scope>
    <source>
        <strain evidence="1">W1-1</strain>
    </source>
</reference>
<gene>
    <name evidence="1" type="ORF">PTTW11_04754</name>
</gene>
<sequence>MPFPNQSHFSPVSMSSRQITHNRFYTPRQKKAIQHTPHPAVDLNTSADAAKATADMVNLHRNNVEFREMPGLNHFTLQGEMTWEALAWLQK</sequence>
<evidence type="ECO:0000313" key="2">
    <source>
        <dbReference type="Proteomes" id="UP000472372"/>
    </source>
</evidence>
<evidence type="ECO:0000313" key="1">
    <source>
        <dbReference type="EMBL" id="CAE7031187.1"/>
    </source>
</evidence>
<accession>A0A6S6W256</accession>
<dbReference type="AlphaFoldDB" id="A0A6S6W256"/>
<proteinExistence type="predicted"/>
<dbReference type="Proteomes" id="UP000472372">
    <property type="component" value="Chromosome 4"/>
</dbReference>
<name>A0A6S6W256_9PLEO</name>
<organism evidence="1 2">
    <name type="scientific">Pyrenophora teres f. teres</name>
    <dbReference type="NCBI Taxonomy" id="97479"/>
    <lineage>
        <taxon>Eukaryota</taxon>
        <taxon>Fungi</taxon>
        <taxon>Dikarya</taxon>
        <taxon>Ascomycota</taxon>
        <taxon>Pezizomycotina</taxon>
        <taxon>Dothideomycetes</taxon>
        <taxon>Pleosporomycetidae</taxon>
        <taxon>Pleosporales</taxon>
        <taxon>Pleosporineae</taxon>
        <taxon>Pleosporaceae</taxon>
        <taxon>Pyrenophora</taxon>
    </lineage>
</organism>
<dbReference type="EMBL" id="HG992980">
    <property type="protein sequence ID" value="CAE7031187.1"/>
    <property type="molecule type" value="Genomic_DNA"/>
</dbReference>